<evidence type="ECO:0000256" key="1">
    <source>
        <dbReference type="SAM" id="Phobius"/>
    </source>
</evidence>
<keyword evidence="1" id="KW-1133">Transmembrane helix</keyword>
<protein>
    <submittedName>
        <fullName evidence="2">Uncharacterized protein</fullName>
    </submittedName>
</protein>
<reference evidence="2 3" key="1">
    <citation type="submission" date="2010-12" db="EMBL/GenBank/DDBJ databases">
        <authorList>
            <person name="Muzny D."/>
            <person name="Qin X."/>
            <person name="Deng J."/>
            <person name="Jiang H."/>
            <person name="Liu Y."/>
            <person name="Qu J."/>
            <person name="Song X.-Z."/>
            <person name="Zhang L."/>
            <person name="Thornton R."/>
            <person name="Coyle M."/>
            <person name="Francisco L."/>
            <person name="Jackson L."/>
            <person name="Javaid M."/>
            <person name="Korchina V."/>
            <person name="Kovar C."/>
            <person name="Mata R."/>
            <person name="Mathew T."/>
            <person name="Ngo R."/>
            <person name="Nguyen L."/>
            <person name="Nguyen N."/>
            <person name="Okwuonu G."/>
            <person name="Ongeri F."/>
            <person name="Pham C."/>
            <person name="Simmons D."/>
            <person name="Wilczek-Boney K."/>
            <person name="Hale W."/>
            <person name="Jakkamsetti A."/>
            <person name="Pham P."/>
            <person name="Ruth R."/>
            <person name="San Lucas F."/>
            <person name="Warren J."/>
            <person name="Zhang J."/>
            <person name="Zhao Z."/>
            <person name="Zhou C."/>
            <person name="Zhu D."/>
            <person name="Lee S."/>
            <person name="Bess C."/>
            <person name="Blankenburg K."/>
            <person name="Forbes L."/>
            <person name="Fu Q."/>
            <person name="Gubbala S."/>
            <person name="Hirani K."/>
            <person name="Jayaseelan J.C."/>
            <person name="Lara F."/>
            <person name="Munidasa M."/>
            <person name="Palculict T."/>
            <person name="Patil S."/>
            <person name="Pu L.-L."/>
            <person name="Saada N."/>
            <person name="Tang L."/>
            <person name="Weissenberger G."/>
            <person name="Zhu Y."/>
            <person name="Hemphill L."/>
            <person name="Shang Y."/>
            <person name="Youmans B."/>
            <person name="Ayvaz T."/>
            <person name="Ross M."/>
            <person name="Santibanez J."/>
            <person name="Aqrawi P."/>
            <person name="Gross S."/>
            <person name="Joshi V."/>
            <person name="Fowler G."/>
            <person name="Nazareth L."/>
            <person name="Reid J."/>
            <person name="Worley K."/>
            <person name="Petrosino J."/>
            <person name="Highlander S."/>
            <person name="Gibbs R."/>
        </authorList>
    </citation>
    <scope>NUCLEOTIDE SEQUENCE [LARGE SCALE GENOMIC DNA]</scope>
    <source>
        <strain evidence="2 3">ATCC 33393</strain>
    </source>
</reference>
<dbReference type="HOGENOM" id="CLU_3264655_0_0_6"/>
<name>E6KWG6_9PAST</name>
<keyword evidence="1" id="KW-0812">Transmembrane</keyword>
<evidence type="ECO:0000313" key="2">
    <source>
        <dbReference type="EMBL" id="EFU67847.1"/>
    </source>
</evidence>
<dbReference type="AlphaFoldDB" id="E6KWG6"/>
<sequence>MKNNGADISGYLGAPQVVLCIFTLFGANSISKKHFEKRPHF</sequence>
<organism evidence="2 3">
    <name type="scientific">Aggregatibacter segnis ATCC 33393</name>
    <dbReference type="NCBI Taxonomy" id="888057"/>
    <lineage>
        <taxon>Bacteria</taxon>
        <taxon>Pseudomonadati</taxon>
        <taxon>Pseudomonadota</taxon>
        <taxon>Gammaproteobacteria</taxon>
        <taxon>Pasteurellales</taxon>
        <taxon>Pasteurellaceae</taxon>
        <taxon>Aggregatibacter</taxon>
    </lineage>
</organism>
<dbReference type="Proteomes" id="UP000032871">
    <property type="component" value="Unassembled WGS sequence"/>
</dbReference>
<dbReference type="EMBL" id="AEPS01000003">
    <property type="protein sequence ID" value="EFU67847.1"/>
    <property type="molecule type" value="Genomic_DNA"/>
</dbReference>
<evidence type="ECO:0000313" key="3">
    <source>
        <dbReference type="Proteomes" id="UP000032871"/>
    </source>
</evidence>
<feature type="transmembrane region" description="Helical" evidence="1">
    <location>
        <begin position="12"/>
        <end position="31"/>
    </location>
</feature>
<comment type="caution">
    <text evidence="2">The sequence shown here is derived from an EMBL/GenBank/DDBJ whole genome shotgun (WGS) entry which is preliminary data.</text>
</comment>
<gene>
    <name evidence="2" type="ORF">HMPREF9064_0510</name>
</gene>
<proteinExistence type="predicted"/>
<accession>E6KWG6</accession>
<keyword evidence="3" id="KW-1185">Reference proteome</keyword>
<keyword evidence="1" id="KW-0472">Membrane</keyword>